<reference evidence="3" key="1">
    <citation type="journal article" date="2009" name="Environ. Microbiol.">
        <title>The genome of Polaromonas naphthalenivorans strain CJ2, isolated from coal tar-contaminated sediment, reveals physiological and metabolic versatility and evolution through extensive horizontal gene transfer.</title>
        <authorList>
            <person name="Yagi J.M."/>
            <person name="Sims D."/>
            <person name="Brettin T."/>
            <person name="Bruce D."/>
            <person name="Madsen E.L."/>
        </authorList>
    </citation>
    <scope>NUCLEOTIDE SEQUENCE [LARGE SCALE GENOMIC DNA]</scope>
    <source>
        <strain evidence="3">CJ2</strain>
        <plasmid evidence="3">Plasmid pPNAP02</plasmid>
    </source>
</reference>
<dbReference type="eggNOG" id="COG5368">
    <property type="taxonomic scope" value="Bacteria"/>
</dbReference>
<dbReference type="InterPro" id="IPR019282">
    <property type="entry name" value="Glycoamylase-like_cons_dom"/>
</dbReference>
<dbReference type="KEGG" id="pna:Pnap_4503"/>
<sequence length="443" mass="49371">MRLVTPPVQQHAISLNFGETRLDALQRHAFEYFLRETNLANGLVADKSQPGSPASIAAVGFALAVYPVGVERGWMTRADALARTLAVLRFFWASPQGTAPDATGYKGFYYHFLDMSTGHRAGLCELSTIDSTFLIAGMLAAAAYFDHEDEDEQAVRTLADALYCRVDWAWACNGAATVTHGWRPEAGFLPYRWSGYDEATLLYVLGLGSPTHPLSAESYAAWTSTYEWKTIYGHELLYGGPLFIHQYSHIWLDLRGIQDVFARDKGIDYCENSRRATYVQREYAIRNPLDFAGYGENFWGLTASDGPGSTTRRIKGIERSFFDYVARGAPYGPDDGTVAPWAVAASLPFAPEIVLPTLQHFQDVYPQVTGEYCFRCSFNLSFSDEAESDGHVGWTSPYHFGINLGPVVLMCENYRSGLLWRLMRACPAIVSGLRRAGFRNGWL</sequence>
<keyword evidence="2" id="KW-0614">Plasmid</keyword>
<evidence type="ECO:0000313" key="3">
    <source>
        <dbReference type="Proteomes" id="UP000000644"/>
    </source>
</evidence>
<dbReference type="Gene3D" id="1.50.10.140">
    <property type="match status" value="1"/>
</dbReference>
<dbReference type="PIRSF" id="PIRSF028431">
    <property type="entry name" value="UCP028431"/>
    <property type="match status" value="1"/>
</dbReference>
<accession>A1VVU8</accession>
<dbReference type="HOGENOM" id="CLU_023287_0_1_4"/>
<organism evidence="2 3">
    <name type="scientific">Polaromonas naphthalenivorans (strain CJ2)</name>
    <dbReference type="NCBI Taxonomy" id="365044"/>
    <lineage>
        <taxon>Bacteria</taxon>
        <taxon>Pseudomonadati</taxon>
        <taxon>Pseudomonadota</taxon>
        <taxon>Betaproteobacteria</taxon>
        <taxon>Burkholderiales</taxon>
        <taxon>Comamonadaceae</taxon>
        <taxon>Polaromonas</taxon>
    </lineage>
</organism>
<proteinExistence type="predicted"/>
<protein>
    <recommendedName>
        <fullName evidence="1">Glycoamylase-like domain-containing protein</fullName>
    </recommendedName>
</protein>
<dbReference type="EMBL" id="CP000531">
    <property type="protein sequence ID" value="ABM39776.1"/>
    <property type="molecule type" value="Genomic_DNA"/>
</dbReference>
<dbReference type="AlphaFoldDB" id="A1VVU8"/>
<dbReference type="Pfam" id="PF10091">
    <property type="entry name" value="Glycoamylase"/>
    <property type="match status" value="1"/>
</dbReference>
<feature type="domain" description="Glycoamylase-like" evidence="1">
    <location>
        <begin position="190"/>
        <end position="427"/>
    </location>
</feature>
<dbReference type="InterPro" id="IPR016883">
    <property type="entry name" value="UCP028431"/>
</dbReference>
<gene>
    <name evidence="2" type="ordered locus">Pnap_4503</name>
</gene>
<geneLocation type="plasmid" evidence="2 3">
    <name>pPNAP02</name>
</geneLocation>
<keyword evidence="3" id="KW-1185">Reference proteome</keyword>
<dbReference type="Proteomes" id="UP000000644">
    <property type="component" value="Plasmid pPNAP02"/>
</dbReference>
<name>A1VVU8_POLNA</name>
<evidence type="ECO:0000313" key="2">
    <source>
        <dbReference type="EMBL" id="ABM39776.1"/>
    </source>
</evidence>
<evidence type="ECO:0000259" key="1">
    <source>
        <dbReference type="Pfam" id="PF10091"/>
    </source>
</evidence>